<proteinExistence type="predicted"/>
<dbReference type="InterPro" id="IPR012337">
    <property type="entry name" value="RNaseH-like_sf"/>
</dbReference>
<dbReference type="SUPFAM" id="SSF53098">
    <property type="entry name" value="Ribonuclease H-like"/>
    <property type="match status" value="1"/>
</dbReference>
<reference evidence="3 4" key="1">
    <citation type="submission" date="2015-01" db="EMBL/GenBank/DDBJ databases">
        <title>Evolution of Trichinella species and genotypes.</title>
        <authorList>
            <person name="Korhonen P.K."/>
            <person name="Edoardo P."/>
            <person name="Giuseppe L.R."/>
            <person name="Gasser R.B."/>
        </authorList>
    </citation>
    <scope>NUCLEOTIDE SEQUENCE [LARGE SCALE GENOMIC DNA]</scope>
    <source>
        <strain evidence="3">ISS3</strain>
    </source>
</reference>
<feature type="domain" description="PiggyBac transposable element-derived protein" evidence="2">
    <location>
        <begin position="287"/>
        <end position="394"/>
    </location>
</feature>
<protein>
    <submittedName>
        <fullName evidence="3">PiggyBac transposable element-derived protein 3</fullName>
    </submittedName>
</protein>
<dbReference type="Pfam" id="PF13843">
    <property type="entry name" value="DDE_Tnp_1_7"/>
    <property type="match status" value="1"/>
</dbReference>
<dbReference type="EMBL" id="JYDH01000012">
    <property type="protein sequence ID" value="KRY40457.1"/>
    <property type="molecule type" value="Genomic_DNA"/>
</dbReference>
<evidence type="ECO:0000313" key="3">
    <source>
        <dbReference type="EMBL" id="KRY40457.1"/>
    </source>
</evidence>
<dbReference type="PANTHER" id="PTHR47272">
    <property type="entry name" value="DDE_TNP_1_7 DOMAIN-CONTAINING PROTEIN"/>
    <property type="match status" value="1"/>
</dbReference>
<feature type="compositionally biased region" description="Basic and acidic residues" evidence="1">
    <location>
        <begin position="950"/>
        <end position="966"/>
    </location>
</feature>
<organism evidence="3 4">
    <name type="scientific">Trichinella spiralis</name>
    <name type="common">Trichina worm</name>
    <dbReference type="NCBI Taxonomy" id="6334"/>
    <lineage>
        <taxon>Eukaryota</taxon>
        <taxon>Metazoa</taxon>
        <taxon>Ecdysozoa</taxon>
        <taxon>Nematoda</taxon>
        <taxon>Enoplea</taxon>
        <taxon>Dorylaimia</taxon>
        <taxon>Trichinellida</taxon>
        <taxon>Trichinellidae</taxon>
        <taxon>Trichinella</taxon>
    </lineage>
</organism>
<feature type="region of interest" description="Disordered" evidence="1">
    <location>
        <begin position="1"/>
        <end position="34"/>
    </location>
</feature>
<dbReference type="InterPro" id="IPR029526">
    <property type="entry name" value="PGBD"/>
</dbReference>
<accession>A0A0V1BTJ7</accession>
<dbReference type="AlphaFoldDB" id="A0A0V1BTJ7"/>
<dbReference type="Proteomes" id="UP000054776">
    <property type="component" value="Unassembled WGS sequence"/>
</dbReference>
<feature type="region of interest" description="Disordered" evidence="1">
    <location>
        <begin position="236"/>
        <end position="279"/>
    </location>
</feature>
<feature type="compositionally biased region" description="Acidic residues" evidence="1">
    <location>
        <begin position="269"/>
        <end position="279"/>
    </location>
</feature>
<evidence type="ECO:0000256" key="1">
    <source>
        <dbReference type="SAM" id="MobiDB-lite"/>
    </source>
</evidence>
<feature type="compositionally biased region" description="Polar residues" evidence="1">
    <location>
        <begin position="12"/>
        <end position="26"/>
    </location>
</feature>
<dbReference type="OrthoDB" id="122438at2759"/>
<comment type="caution">
    <text evidence="3">The sequence shown here is derived from an EMBL/GenBank/DDBJ whole genome shotgun (WGS) entry which is preliminary data.</text>
</comment>
<sequence>MTARRNPPVDTGPSSPSDNCVNSPVGVTNEPARESGSLHWWPAREMALRGVATACYGPPQPFFRTWIRLSSWTRRPDVSPSRLDRHGTTSGMSLSAACWIPTARVSLRFDWKCAPAVCGSKRITYPRFLMRSGRSGTQGRKKLHREFCLREPATLAKAHQMAESVTEIEEGRRKIIDDAASGNGGLAKVMEALARRLDKLEATRERPSRLQLARRTMECFQDRRLLAMTELQARQSPSLTVLPDPDVSEPETLSGDELDHTSLQSYSSSDEEVIDEDDASANAYRTPELLSRITFETNCKANQCLHSTLAATEAEIEVFTGMLFVMGITKMPRYRMYSANQTRVDAVANCMSRNRFETLLRFLYFNDDDEVIMDRNYPMYDRFYKVRPLLENIQTSRLPADSIECTERRGRGSMDFRRTNDNKLCVVKWFDNREVILASTYKCVDPVEPVRRWNKRQRQFIDVPGPAIVREYNQFMEGVDLTDDCTKNGSATRNVMDLMEFMLSVSDSLMKFEKTYVTRKRGRRPSEPTAEEEVGPSRFIRRTIQPEHNTCTNFFDQFVKVIDWQAREMTMTGGSRKVPLDGLEGRDPRRTTVIWERANALWLTERSVLHGVSGPYAAISGGTRKPSRTVRLASGERALFSTALRPKGPPRFRPPFPAGCGCQRGRHWGRAIAARGAEPAGGNRVRQPLARLGGEGLLRDEEGGASFLLGYPPLLTASVRQEVHSPDRPQLLEVADELPQIRGAGCPLVETSGVVRFQCSPSTEVRTAATALVNGIFCRYGAPETLHSDQGRNFESELVNWDAHLDRVLLAYRSGVHRKTGATPIRIVFGRELRLLVNLVYGLPRNVPEGSVGEYTQRLRQDLEQLYEAVRRRADRELRRQQFWRHREAHGPVYKPGDWVWKQVRTKTKLEAYWDDSYEVQKKLDWNTYWVEKTTVGGTLRPPETISRPAAERRDVGSRAQKEEHAPTNVVARFHMPRGR</sequence>
<evidence type="ECO:0000259" key="2">
    <source>
        <dbReference type="Pfam" id="PF13843"/>
    </source>
</evidence>
<evidence type="ECO:0000313" key="4">
    <source>
        <dbReference type="Proteomes" id="UP000054776"/>
    </source>
</evidence>
<keyword evidence="4" id="KW-1185">Reference proteome</keyword>
<name>A0A0V1BTJ7_TRISP</name>
<feature type="region of interest" description="Disordered" evidence="1">
    <location>
        <begin position="940"/>
        <end position="967"/>
    </location>
</feature>
<gene>
    <name evidence="3" type="primary">PGBD3</name>
    <name evidence="3" type="ORF">T01_9104</name>
</gene>